<proteinExistence type="predicted"/>
<evidence type="ECO:0000259" key="1">
    <source>
        <dbReference type="Pfam" id="PF24494"/>
    </source>
</evidence>
<feature type="domain" description="DUF7587" evidence="1">
    <location>
        <begin position="30"/>
        <end position="155"/>
    </location>
</feature>
<protein>
    <recommendedName>
        <fullName evidence="1">DUF7587 domain-containing protein</fullName>
    </recommendedName>
</protein>
<keyword evidence="3" id="KW-1185">Reference proteome</keyword>
<accession>A0A4U0W7K6</accession>
<dbReference type="Pfam" id="PF24494">
    <property type="entry name" value="DUF7587"/>
    <property type="match status" value="1"/>
</dbReference>
<sequence length="489" mass="53427">MTSKARAAGTPPDLPKNNVHQLLRAVSKQAPRFLFRAWSKRSGGDARLNTPDAITPLAFLDGKGPASIEKIPAIKLIALWNGHYRTTKSIKTVFSSWSQSLQVAVGWFGKPDGYLSVIDTTQLPSHNIIAFTASVKRIKPGMEGGSHEYLVFGVVSGKGHRAVRIQDLAEQSGFDQSWHASIGGHPTDAYRSHAAGALWIRLPLGPSQATRSEEAVRLAAARRVAELFGPDFELAVACYLLTSWRYEALRNMRSVTDKLASEYDVPREWLNDRRRDEMDDFAEFADAMQAVELLRAVAERKHSETGLPDCAVNARGPTKALANGPETIRSADADGGLGVDGYFASISSADEEDLSALVARLPKSVRDLYIDMHGWKREDFAGRGLWVYPGPAMTPLYHLPDTPDKRLDHAGPIEAPRPTAFPHGVPRVVKELYTDLNGYTPIELAYSGFGCGALLNFASAFETPLAVEQMEGRGERCGAGGDDVEMLDD</sequence>
<name>A0A4U0W7K6_9PEZI</name>
<dbReference type="EMBL" id="NAJQ01001487">
    <property type="protein sequence ID" value="TKA58218.1"/>
    <property type="molecule type" value="Genomic_DNA"/>
</dbReference>
<reference evidence="2 3" key="1">
    <citation type="submission" date="2017-03" db="EMBL/GenBank/DDBJ databases">
        <title>Genomes of endolithic fungi from Antarctica.</title>
        <authorList>
            <person name="Coleine C."/>
            <person name="Masonjones S."/>
            <person name="Stajich J.E."/>
        </authorList>
    </citation>
    <scope>NUCLEOTIDE SEQUENCE [LARGE SCALE GENOMIC DNA]</scope>
    <source>
        <strain evidence="2 3">CCFEE 5184</strain>
    </source>
</reference>
<dbReference type="InterPro" id="IPR056009">
    <property type="entry name" value="DUF7587"/>
</dbReference>
<dbReference type="AlphaFoldDB" id="A0A4U0W7K6"/>
<evidence type="ECO:0000313" key="2">
    <source>
        <dbReference type="EMBL" id="TKA58218.1"/>
    </source>
</evidence>
<comment type="caution">
    <text evidence="2">The sequence shown here is derived from an EMBL/GenBank/DDBJ whole genome shotgun (WGS) entry which is preliminary data.</text>
</comment>
<organism evidence="2 3">
    <name type="scientific">Friedmanniomyces simplex</name>
    <dbReference type="NCBI Taxonomy" id="329884"/>
    <lineage>
        <taxon>Eukaryota</taxon>
        <taxon>Fungi</taxon>
        <taxon>Dikarya</taxon>
        <taxon>Ascomycota</taxon>
        <taxon>Pezizomycotina</taxon>
        <taxon>Dothideomycetes</taxon>
        <taxon>Dothideomycetidae</taxon>
        <taxon>Mycosphaerellales</taxon>
        <taxon>Teratosphaeriaceae</taxon>
        <taxon>Friedmanniomyces</taxon>
    </lineage>
</organism>
<gene>
    <name evidence="2" type="ORF">B0A55_12204</name>
</gene>
<evidence type="ECO:0000313" key="3">
    <source>
        <dbReference type="Proteomes" id="UP000309340"/>
    </source>
</evidence>
<dbReference type="Proteomes" id="UP000309340">
    <property type="component" value="Unassembled WGS sequence"/>
</dbReference>
<dbReference type="OrthoDB" id="5295996at2759"/>